<evidence type="ECO:0000313" key="4">
    <source>
        <dbReference type="Proteomes" id="UP000059680"/>
    </source>
</evidence>
<dbReference type="AlphaFoldDB" id="A0A0N7KUE7"/>
<dbReference type="InParanoid" id="A0A0N7KUE7"/>
<feature type="region of interest" description="Disordered" evidence="1">
    <location>
        <begin position="47"/>
        <end position="69"/>
    </location>
</feature>
<protein>
    <submittedName>
        <fullName evidence="3">Os12g0630751 protein</fullName>
    </submittedName>
</protein>
<sequence length="158" mass="17372">MMSNGPSPVPSFQRIPDNNNNEKLYRMLMMTAVVAQVAVLGVVGSTSSRHPLLRPRRRPAPPRHLCWRSPLAQPTSPMLTGHAQRPPALLQWPPLLLARLSATSYPLSGGRHPDVRPARRRARGVSGVGGAEVQNPPLFPLHRGAARREQGSRQRRVG</sequence>
<feature type="region of interest" description="Disordered" evidence="1">
    <location>
        <begin position="107"/>
        <end position="158"/>
    </location>
</feature>
<dbReference type="Proteomes" id="UP000059680">
    <property type="component" value="Chromosome 12"/>
</dbReference>
<reference evidence="4" key="1">
    <citation type="journal article" date="2005" name="Nature">
        <title>The map-based sequence of the rice genome.</title>
        <authorList>
            <consortium name="International rice genome sequencing project (IRGSP)"/>
            <person name="Matsumoto T."/>
            <person name="Wu J."/>
            <person name="Kanamori H."/>
            <person name="Katayose Y."/>
            <person name="Fujisawa M."/>
            <person name="Namiki N."/>
            <person name="Mizuno H."/>
            <person name="Yamamoto K."/>
            <person name="Antonio B.A."/>
            <person name="Baba T."/>
            <person name="Sakata K."/>
            <person name="Nagamura Y."/>
            <person name="Aoki H."/>
            <person name="Arikawa K."/>
            <person name="Arita K."/>
            <person name="Bito T."/>
            <person name="Chiden Y."/>
            <person name="Fujitsuka N."/>
            <person name="Fukunaka R."/>
            <person name="Hamada M."/>
            <person name="Harada C."/>
            <person name="Hayashi A."/>
            <person name="Hijishita S."/>
            <person name="Honda M."/>
            <person name="Hosokawa S."/>
            <person name="Ichikawa Y."/>
            <person name="Idonuma A."/>
            <person name="Iijima M."/>
            <person name="Ikeda M."/>
            <person name="Ikeno M."/>
            <person name="Ito K."/>
            <person name="Ito S."/>
            <person name="Ito T."/>
            <person name="Ito Y."/>
            <person name="Ito Y."/>
            <person name="Iwabuchi A."/>
            <person name="Kamiya K."/>
            <person name="Karasawa W."/>
            <person name="Kurita K."/>
            <person name="Katagiri S."/>
            <person name="Kikuta A."/>
            <person name="Kobayashi H."/>
            <person name="Kobayashi N."/>
            <person name="Machita K."/>
            <person name="Maehara T."/>
            <person name="Masukawa M."/>
            <person name="Mizubayashi T."/>
            <person name="Mukai Y."/>
            <person name="Nagasaki H."/>
            <person name="Nagata Y."/>
            <person name="Naito S."/>
            <person name="Nakashima M."/>
            <person name="Nakama Y."/>
            <person name="Nakamichi Y."/>
            <person name="Nakamura M."/>
            <person name="Meguro A."/>
            <person name="Negishi M."/>
            <person name="Ohta I."/>
            <person name="Ohta T."/>
            <person name="Okamoto M."/>
            <person name="Ono N."/>
            <person name="Saji S."/>
            <person name="Sakaguchi M."/>
            <person name="Sakai K."/>
            <person name="Shibata M."/>
            <person name="Shimokawa T."/>
            <person name="Song J."/>
            <person name="Takazaki Y."/>
            <person name="Terasawa K."/>
            <person name="Tsugane M."/>
            <person name="Tsuji K."/>
            <person name="Ueda S."/>
            <person name="Waki K."/>
            <person name="Yamagata H."/>
            <person name="Yamamoto M."/>
            <person name="Yamamoto S."/>
            <person name="Yamane H."/>
            <person name="Yoshiki S."/>
            <person name="Yoshihara R."/>
            <person name="Yukawa K."/>
            <person name="Zhong H."/>
            <person name="Yano M."/>
            <person name="Yuan Q."/>
            <person name="Ouyang S."/>
            <person name="Liu J."/>
            <person name="Jones K.M."/>
            <person name="Gansberger K."/>
            <person name="Moffat K."/>
            <person name="Hill J."/>
            <person name="Bera J."/>
            <person name="Fadrosh D."/>
            <person name="Jin S."/>
            <person name="Johri S."/>
            <person name="Kim M."/>
            <person name="Overton L."/>
            <person name="Reardon M."/>
            <person name="Tsitrin T."/>
            <person name="Vuong H."/>
            <person name="Weaver B."/>
            <person name="Ciecko A."/>
            <person name="Tallon L."/>
            <person name="Jackson J."/>
            <person name="Pai G."/>
            <person name="Aken S.V."/>
            <person name="Utterback T."/>
            <person name="Reidmuller S."/>
            <person name="Feldblyum T."/>
            <person name="Hsiao J."/>
            <person name="Zismann V."/>
            <person name="Iobst S."/>
            <person name="de Vazeille A.R."/>
            <person name="Buell C.R."/>
            <person name="Ying K."/>
            <person name="Li Y."/>
            <person name="Lu T."/>
            <person name="Huang Y."/>
            <person name="Zhao Q."/>
            <person name="Feng Q."/>
            <person name="Zhang L."/>
            <person name="Zhu J."/>
            <person name="Weng Q."/>
            <person name="Mu J."/>
            <person name="Lu Y."/>
            <person name="Fan D."/>
            <person name="Liu Y."/>
            <person name="Guan J."/>
            <person name="Zhang Y."/>
            <person name="Yu S."/>
            <person name="Liu X."/>
            <person name="Zhang Y."/>
            <person name="Hong G."/>
            <person name="Han B."/>
            <person name="Choisne N."/>
            <person name="Demange N."/>
            <person name="Orjeda G."/>
            <person name="Samain S."/>
            <person name="Cattolico L."/>
            <person name="Pelletier E."/>
            <person name="Couloux A."/>
            <person name="Segurens B."/>
            <person name="Wincker P."/>
            <person name="D'Hont A."/>
            <person name="Scarpelli C."/>
            <person name="Weissenbach J."/>
            <person name="Salanoubat M."/>
            <person name="Quetier F."/>
            <person name="Yu Y."/>
            <person name="Kim H.R."/>
            <person name="Rambo T."/>
            <person name="Currie J."/>
            <person name="Collura K."/>
            <person name="Luo M."/>
            <person name="Yang T."/>
            <person name="Ammiraju J.S.S."/>
            <person name="Engler F."/>
            <person name="Soderlund C."/>
            <person name="Wing R.A."/>
            <person name="Palmer L.E."/>
            <person name="de la Bastide M."/>
            <person name="Spiegel L."/>
            <person name="Nascimento L."/>
            <person name="Zutavern T."/>
            <person name="O'Shaughnessy A."/>
            <person name="Dike S."/>
            <person name="Dedhia N."/>
            <person name="Preston R."/>
            <person name="Balija V."/>
            <person name="McCombie W.R."/>
            <person name="Chow T."/>
            <person name="Chen H."/>
            <person name="Chung M."/>
            <person name="Chen C."/>
            <person name="Shaw J."/>
            <person name="Wu H."/>
            <person name="Hsiao K."/>
            <person name="Chao Y."/>
            <person name="Chu M."/>
            <person name="Cheng C."/>
            <person name="Hour A."/>
            <person name="Lee P."/>
            <person name="Lin S."/>
            <person name="Lin Y."/>
            <person name="Liou J."/>
            <person name="Liu S."/>
            <person name="Hsing Y."/>
            <person name="Raghuvanshi S."/>
            <person name="Mohanty A."/>
            <person name="Bharti A.K."/>
            <person name="Gaur A."/>
            <person name="Gupta V."/>
            <person name="Kumar D."/>
            <person name="Ravi V."/>
            <person name="Vij S."/>
            <person name="Kapur A."/>
            <person name="Khurana P."/>
            <person name="Khurana P."/>
            <person name="Khurana J.P."/>
            <person name="Tyagi A.K."/>
            <person name="Gaikwad K."/>
            <person name="Singh A."/>
            <person name="Dalal V."/>
            <person name="Srivastava S."/>
            <person name="Dixit A."/>
            <person name="Pal A.K."/>
            <person name="Ghazi I.A."/>
            <person name="Yadav M."/>
            <person name="Pandit A."/>
            <person name="Bhargava A."/>
            <person name="Sureshbabu K."/>
            <person name="Batra K."/>
            <person name="Sharma T.R."/>
            <person name="Mohapatra T."/>
            <person name="Singh N.K."/>
            <person name="Messing J."/>
            <person name="Nelson A.B."/>
            <person name="Fuks G."/>
            <person name="Kavchok S."/>
            <person name="Keizer G."/>
            <person name="Linton E."/>
            <person name="Llaca V."/>
            <person name="Song R."/>
            <person name="Tanyolac B."/>
            <person name="Young S."/>
            <person name="Ho-Il K."/>
            <person name="Hahn J.H."/>
            <person name="Sangsakoo G."/>
            <person name="Vanavichit A."/>
            <person name="de Mattos Luiz.A.T."/>
            <person name="Zimmer P.D."/>
            <person name="Malone G."/>
            <person name="Dellagostin O."/>
            <person name="de Oliveira A.C."/>
            <person name="Bevan M."/>
            <person name="Bancroft I."/>
            <person name="Minx P."/>
            <person name="Cordum H."/>
            <person name="Wilson R."/>
            <person name="Cheng Z."/>
            <person name="Jin W."/>
            <person name="Jiang J."/>
            <person name="Leong S.A."/>
            <person name="Iwama H."/>
            <person name="Gojobori T."/>
            <person name="Itoh T."/>
            <person name="Niimura Y."/>
            <person name="Fujii Y."/>
            <person name="Habara T."/>
            <person name="Sakai H."/>
            <person name="Sato Y."/>
            <person name="Wilson G."/>
            <person name="Kumar K."/>
            <person name="McCouch S."/>
            <person name="Juretic N."/>
            <person name="Hoen D."/>
            <person name="Wright S."/>
            <person name="Bruskiewich R."/>
            <person name="Bureau T."/>
            <person name="Miyao A."/>
            <person name="Hirochika H."/>
            <person name="Nishikawa T."/>
            <person name="Kadowaki K."/>
            <person name="Sugiura M."/>
            <person name="Burr B."/>
            <person name="Sasaki T."/>
        </authorList>
    </citation>
    <scope>NUCLEOTIDE SEQUENCE [LARGE SCALE GENOMIC DNA]</scope>
    <source>
        <strain evidence="4">cv. Nipponbare</strain>
    </source>
</reference>
<feature type="compositionally biased region" description="Basic residues" evidence="1">
    <location>
        <begin position="51"/>
        <end position="61"/>
    </location>
</feature>
<feature type="transmembrane region" description="Helical" evidence="2">
    <location>
        <begin position="27"/>
        <end position="48"/>
    </location>
</feature>
<reference evidence="3 4" key="2">
    <citation type="journal article" date="2013" name="Plant Cell Physiol.">
        <title>Rice Annotation Project Database (RAP-DB): an integrative and interactive database for rice genomics.</title>
        <authorList>
            <person name="Sakai H."/>
            <person name="Lee S.S."/>
            <person name="Tanaka T."/>
            <person name="Numa H."/>
            <person name="Kim J."/>
            <person name="Kawahara Y."/>
            <person name="Wakimoto H."/>
            <person name="Yang C.C."/>
            <person name="Iwamoto M."/>
            <person name="Abe T."/>
            <person name="Yamada Y."/>
            <person name="Muto A."/>
            <person name="Inokuchi H."/>
            <person name="Ikemura T."/>
            <person name="Matsumoto T."/>
            <person name="Sasaki T."/>
            <person name="Itoh T."/>
        </authorList>
    </citation>
    <scope>NUCLEOTIDE SEQUENCE [LARGE SCALE GENOMIC DNA]</scope>
    <source>
        <strain evidence="4">cv. Nipponbare</strain>
    </source>
</reference>
<evidence type="ECO:0000256" key="1">
    <source>
        <dbReference type="SAM" id="MobiDB-lite"/>
    </source>
</evidence>
<keyword evidence="2" id="KW-0472">Membrane</keyword>
<evidence type="ECO:0000313" key="3">
    <source>
        <dbReference type="EMBL" id="BAT18210.1"/>
    </source>
</evidence>
<accession>A0A0N7KUE7</accession>
<dbReference type="EMBL" id="AP014968">
    <property type="protein sequence ID" value="BAT18210.1"/>
    <property type="molecule type" value="Genomic_DNA"/>
</dbReference>
<organism evidence="3 4">
    <name type="scientific">Oryza sativa subsp. japonica</name>
    <name type="common">Rice</name>
    <dbReference type="NCBI Taxonomy" id="39947"/>
    <lineage>
        <taxon>Eukaryota</taxon>
        <taxon>Viridiplantae</taxon>
        <taxon>Streptophyta</taxon>
        <taxon>Embryophyta</taxon>
        <taxon>Tracheophyta</taxon>
        <taxon>Spermatophyta</taxon>
        <taxon>Magnoliopsida</taxon>
        <taxon>Liliopsida</taxon>
        <taxon>Poales</taxon>
        <taxon>Poaceae</taxon>
        <taxon>BOP clade</taxon>
        <taxon>Oryzoideae</taxon>
        <taxon>Oryzeae</taxon>
        <taxon>Oryzinae</taxon>
        <taxon>Oryza</taxon>
        <taxon>Oryza sativa</taxon>
    </lineage>
</organism>
<dbReference type="PaxDb" id="39947-A0A0N7KUE7"/>
<proteinExistence type="predicted"/>
<keyword evidence="4" id="KW-1185">Reference proteome</keyword>
<evidence type="ECO:0000256" key="2">
    <source>
        <dbReference type="SAM" id="Phobius"/>
    </source>
</evidence>
<name>A0A0N7KUE7_ORYSJ</name>
<reference evidence="3 4" key="3">
    <citation type="journal article" date="2013" name="Rice">
        <title>Improvement of the Oryza sativa Nipponbare reference genome using next generation sequence and optical map data.</title>
        <authorList>
            <person name="Kawahara Y."/>
            <person name="de la Bastide M."/>
            <person name="Hamilton J.P."/>
            <person name="Kanamori H."/>
            <person name="McCombie W.R."/>
            <person name="Ouyang S."/>
            <person name="Schwartz D.C."/>
            <person name="Tanaka T."/>
            <person name="Wu J."/>
            <person name="Zhou S."/>
            <person name="Childs K.L."/>
            <person name="Davidson R.M."/>
            <person name="Lin H."/>
            <person name="Quesada-Ocampo L."/>
            <person name="Vaillancourt B."/>
            <person name="Sakai H."/>
            <person name="Lee S.S."/>
            <person name="Kim J."/>
            <person name="Numa H."/>
            <person name="Itoh T."/>
            <person name="Buell C.R."/>
            <person name="Matsumoto T."/>
        </authorList>
    </citation>
    <scope>NUCLEOTIDE SEQUENCE [LARGE SCALE GENOMIC DNA]</scope>
    <source>
        <strain evidence="4">cv. Nipponbare</strain>
    </source>
</reference>
<keyword evidence="2" id="KW-0812">Transmembrane</keyword>
<keyword evidence="2" id="KW-1133">Transmembrane helix</keyword>
<gene>
    <name evidence="3" type="ordered locus">Os12g0630751</name>
    <name evidence="3" type="ORF">OSNPB_120630751</name>
</gene>